<evidence type="ECO:0000256" key="6">
    <source>
        <dbReference type="RuleBase" id="RU361277"/>
    </source>
</evidence>
<dbReference type="GO" id="GO:0008270">
    <property type="term" value="F:zinc ion binding"/>
    <property type="evidence" value="ECO:0007669"/>
    <property type="project" value="InterPro"/>
</dbReference>
<evidence type="ECO:0000256" key="1">
    <source>
        <dbReference type="ARBA" id="ARBA00001947"/>
    </source>
</evidence>
<protein>
    <submittedName>
        <fullName evidence="8">L-iditol 2-dehydrogenase</fullName>
        <ecNumber evidence="8">1.1.1.14</ecNumber>
    </submittedName>
</protein>
<dbReference type="InterPro" id="IPR013154">
    <property type="entry name" value="ADH-like_N"/>
</dbReference>
<sequence>MMTDQKTTSGIPTSMRASVLSEPGSLSVRDVPVPQLDADQVLVQISVVGVCGSDTHFYTDGHIGDLVVDGPLILGHESAGRIVAVGSAVSADRIGQRVSIEPQTPCRVCNYCKEGRYNLCPNVEFYAAPPIDGAFAEYAVITSDFAYDVPDSLSDKASALIEPLSVAVFAGQTAKLTLGSTVFITGAGPIGILVTQVAKAFGATEIIVSDTVPQRREHALRFGATRVIDPLAEDVGDLDLNVDVFIDASGAPAAMKAGVHAVRPGGRIVYVGMGPDTIELPIALIQMREIEVTGIYRYANTWPLAIELASSGAVDLDSLVTGEFGLDQVEEALLAAGSDPTALKSVVVPSLTAGR</sequence>
<keyword evidence="3 6" id="KW-0479">Metal-binding</keyword>
<keyword evidence="4 6" id="KW-0862">Zinc</keyword>
<dbReference type="InterPro" id="IPR020843">
    <property type="entry name" value="ER"/>
</dbReference>
<dbReference type="InterPro" id="IPR045306">
    <property type="entry name" value="SDH-like"/>
</dbReference>
<evidence type="ECO:0000256" key="3">
    <source>
        <dbReference type="ARBA" id="ARBA00022723"/>
    </source>
</evidence>
<evidence type="ECO:0000313" key="8">
    <source>
        <dbReference type="EMBL" id="NIH55040.1"/>
    </source>
</evidence>
<organism evidence="8 9">
    <name type="scientific">Lysinibacter cavernae</name>
    <dbReference type="NCBI Taxonomy" id="1640652"/>
    <lineage>
        <taxon>Bacteria</taxon>
        <taxon>Bacillati</taxon>
        <taxon>Actinomycetota</taxon>
        <taxon>Actinomycetes</taxon>
        <taxon>Micrococcales</taxon>
        <taxon>Microbacteriaceae</taxon>
        <taxon>Lysinibacter</taxon>
    </lineage>
</organism>
<dbReference type="Gene3D" id="3.90.180.10">
    <property type="entry name" value="Medium-chain alcohol dehydrogenases, catalytic domain"/>
    <property type="match status" value="1"/>
</dbReference>
<dbReference type="Pfam" id="PF08240">
    <property type="entry name" value="ADH_N"/>
    <property type="match status" value="1"/>
</dbReference>
<comment type="caution">
    <text evidence="8">The sequence shown here is derived from an EMBL/GenBank/DDBJ whole genome shotgun (WGS) entry which is preliminary data.</text>
</comment>
<dbReference type="SUPFAM" id="SSF50129">
    <property type="entry name" value="GroES-like"/>
    <property type="match status" value="1"/>
</dbReference>
<dbReference type="CDD" id="cd05285">
    <property type="entry name" value="sorbitol_DH"/>
    <property type="match status" value="1"/>
</dbReference>
<evidence type="ECO:0000259" key="7">
    <source>
        <dbReference type="SMART" id="SM00829"/>
    </source>
</evidence>
<dbReference type="GO" id="GO:0003939">
    <property type="term" value="F:L-iditol 2-dehydrogenase (NAD+) activity"/>
    <property type="evidence" value="ECO:0007669"/>
    <property type="project" value="UniProtKB-EC"/>
</dbReference>
<proteinExistence type="inferred from homology"/>
<gene>
    <name evidence="8" type="ORF">FHX76_002955</name>
</gene>
<dbReference type="EMBL" id="JAAMOX010000003">
    <property type="protein sequence ID" value="NIH55040.1"/>
    <property type="molecule type" value="Genomic_DNA"/>
</dbReference>
<comment type="cofactor">
    <cofactor evidence="1 6">
        <name>Zn(2+)</name>
        <dbReference type="ChEBI" id="CHEBI:29105"/>
    </cofactor>
</comment>
<dbReference type="PROSITE" id="PS00059">
    <property type="entry name" value="ADH_ZINC"/>
    <property type="match status" value="1"/>
</dbReference>
<dbReference type="SMART" id="SM00829">
    <property type="entry name" value="PKS_ER"/>
    <property type="match status" value="1"/>
</dbReference>
<dbReference type="Pfam" id="PF00107">
    <property type="entry name" value="ADH_zinc_N"/>
    <property type="match status" value="1"/>
</dbReference>
<feature type="domain" description="Enoyl reductase (ER)" evidence="7">
    <location>
        <begin position="21"/>
        <end position="347"/>
    </location>
</feature>
<dbReference type="InterPro" id="IPR036291">
    <property type="entry name" value="NAD(P)-bd_dom_sf"/>
</dbReference>
<dbReference type="RefSeq" id="WP_167151920.1">
    <property type="nucleotide sequence ID" value="NZ_JAAMOX010000003.1"/>
</dbReference>
<evidence type="ECO:0000256" key="2">
    <source>
        <dbReference type="ARBA" id="ARBA00008072"/>
    </source>
</evidence>
<dbReference type="EC" id="1.1.1.14" evidence="8"/>
<reference evidence="8 9" key="1">
    <citation type="submission" date="2020-02" db="EMBL/GenBank/DDBJ databases">
        <title>Sequencing the genomes of 1000 actinobacteria strains.</title>
        <authorList>
            <person name="Klenk H.-P."/>
        </authorList>
    </citation>
    <scope>NUCLEOTIDE SEQUENCE [LARGE SCALE GENOMIC DNA]</scope>
    <source>
        <strain evidence="8 9">DSM 27960</strain>
    </source>
</reference>
<comment type="similarity">
    <text evidence="2 6">Belongs to the zinc-containing alcohol dehydrogenase family.</text>
</comment>
<dbReference type="SUPFAM" id="SSF51735">
    <property type="entry name" value="NAD(P)-binding Rossmann-fold domains"/>
    <property type="match status" value="1"/>
</dbReference>
<name>A0A7X5R487_9MICO</name>
<keyword evidence="5 8" id="KW-0560">Oxidoreductase</keyword>
<accession>A0A7X5R487</accession>
<dbReference type="PANTHER" id="PTHR43161:SF9">
    <property type="entry name" value="SORBITOL DEHYDROGENASE"/>
    <property type="match status" value="1"/>
</dbReference>
<evidence type="ECO:0000256" key="4">
    <source>
        <dbReference type="ARBA" id="ARBA00022833"/>
    </source>
</evidence>
<dbReference type="Proteomes" id="UP000541033">
    <property type="component" value="Unassembled WGS sequence"/>
</dbReference>
<dbReference type="InterPro" id="IPR002328">
    <property type="entry name" value="ADH_Zn_CS"/>
</dbReference>
<dbReference type="InterPro" id="IPR011032">
    <property type="entry name" value="GroES-like_sf"/>
</dbReference>
<dbReference type="PANTHER" id="PTHR43161">
    <property type="entry name" value="SORBITOL DEHYDROGENASE"/>
    <property type="match status" value="1"/>
</dbReference>
<evidence type="ECO:0000256" key="5">
    <source>
        <dbReference type="ARBA" id="ARBA00023002"/>
    </source>
</evidence>
<dbReference type="InterPro" id="IPR013149">
    <property type="entry name" value="ADH-like_C"/>
</dbReference>
<dbReference type="AlphaFoldDB" id="A0A7X5R487"/>
<evidence type="ECO:0000313" key="9">
    <source>
        <dbReference type="Proteomes" id="UP000541033"/>
    </source>
</evidence>
<keyword evidence="9" id="KW-1185">Reference proteome</keyword>
<dbReference type="Gene3D" id="3.40.50.720">
    <property type="entry name" value="NAD(P)-binding Rossmann-like Domain"/>
    <property type="match status" value="1"/>
</dbReference>